<protein>
    <recommendedName>
        <fullName evidence="2">Endonuclease/exonuclease/phosphatase domain-containing protein</fullName>
    </recommendedName>
</protein>
<dbReference type="InterPro" id="IPR036691">
    <property type="entry name" value="Endo/exonu/phosph_ase_sf"/>
</dbReference>
<dbReference type="InterPro" id="IPR005135">
    <property type="entry name" value="Endo/exonuclease/phosphatase"/>
</dbReference>
<gene>
    <name evidence="3" type="ORF">A4X13_0g8323</name>
</gene>
<feature type="domain" description="Endonuclease/exonuclease/phosphatase" evidence="2">
    <location>
        <begin position="108"/>
        <end position="232"/>
    </location>
</feature>
<proteinExistence type="predicted"/>
<reference evidence="3" key="1">
    <citation type="submission" date="2016-04" db="EMBL/GenBank/DDBJ databases">
        <authorList>
            <person name="Nguyen H.D."/>
            <person name="Samba Siva P."/>
            <person name="Cullis J."/>
            <person name="Levesque C.A."/>
            <person name="Hambleton S."/>
        </authorList>
    </citation>
    <scope>NUCLEOTIDE SEQUENCE</scope>
    <source>
        <strain evidence="3">DAOMC 236416</strain>
    </source>
</reference>
<feature type="region of interest" description="Disordered" evidence="1">
    <location>
        <begin position="516"/>
        <end position="549"/>
    </location>
</feature>
<evidence type="ECO:0000259" key="2">
    <source>
        <dbReference type="Pfam" id="PF14529"/>
    </source>
</evidence>
<dbReference type="Pfam" id="PF14529">
    <property type="entry name" value="Exo_endo_phos_2"/>
    <property type="match status" value="1"/>
</dbReference>
<comment type="caution">
    <text evidence="3">The sequence shown here is derived from an EMBL/GenBank/DDBJ whole genome shotgun (WGS) entry which is preliminary data.</text>
</comment>
<evidence type="ECO:0000313" key="4">
    <source>
        <dbReference type="Proteomes" id="UP000077521"/>
    </source>
</evidence>
<dbReference type="Gene3D" id="3.60.10.10">
    <property type="entry name" value="Endonuclease/exonuclease/phosphatase"/>
    <property type="match status" value="1"/>
</dbReference>
<sequence>MQANVGRSGPATHTALQLAYENDADILLVQEPGLWYNPNSKLYVPKSHPSYAIFLPEPVPTKRPRAITYVREDRLRSLRVSQRQDLLGGDTADVVNLQLKGLSGPPLSVVNVYNAPRGEESATEGVRVVTGSRWNGATDAVLVAGDFNAHGRPWATEHWNNKVNAAGRLLTRWMEAQQWHLGLEPGSATRGIGSERGGAALDLVFLSPALQRLDWLNDCRVRTDLVTGADHEVVWSELRASGGGGNEPMNRLSERRTDEQRLRAEFESLSHTYTSLVDAASVAAERGTAHATEALEQATAALHQAMHTSLAASTPRSQGHRGGYVWWDQECTEAYEKVKRYHVGRRNPRHRRRAAERFAHARNRFRKVVVKAKRLWAQRKIEELEGNDIFGAMRWSEGRRKYRSPPLRDTDGTLQVETSAKAETLRRVLLPPPLPADLPHIDLRSPLEHTIADHPLTEHEVQKALFDQNPNKAPGPDEVGFLTAHPTKTLALRKRCHFQDHGQRCPPWLASEPLPAGNAGSAKDVHGARPGIGFPGFRRTPKPIPGIPRKRNQYFDKFVICGYSPGSRNFRWVVMRKPELSWAAHVRTCGIRNPWRN</sequence>
<evidence type="ECO:0000313" key="3">
    <source>
        <dbReference type="EMBL" id="KAE8238925.1"/>
    </source>
</evidence>
<evidence type="ECO:0000256" key="1">
    <source>
        <dbReference type="SAM" id="MobiDB-lite"/>
    </source>
</evidence>
<dbReference type="AlphaFoldDB" id="A0A8T8SGB4"/>
<dbReference type="SUPFAM" id="SSF56219">
    <property type="entry name" value="DNase I-like"/>
    <property type="match status" value="1"/>
</dbReference>
<accession>A0A8T8SGB4</accession>
<dbReference type="GO" id="GO:0003824">
    <property type="term" value="F:catalytic activity"/>
    <property type="evidence" value="ECO:0007669"/>
    <property type="project" value="InterPro"/>
</dbReference>
<feature type="non-terminal residue" evidence="3">
    <location>
        <position position="597"/>
    </location>
</feature>
<dbReference type="EMBL" id="LWDF02001388">
    <property type="protein sequence ID" value="KAE8238925.1"/>
    <property type="molecule type" value="Genomic_DNA"/>
</dbReference>
<reference evidence="3" key="2">
    <citation type="journal article" date="2019" name="IMA Fungus">
        <title>Genome sequencing and comparison of five Tilletia species to identify candidate genes for the detection of regulated species infecting wheat.</title>
        <authorList>
            <person name="Nguyen H.D.T."/>
            <person name="Sultana T."/>
            <person name="Kesanakurti P."/>
            <person name="Hambleton S."/>
        </authorList>
    </citation>
    <scope>NUCLEOTIDE SEQUENCE</scope>
    <source>
        <strain evidence="3">DAOMC 236416</strain>
    </source>
</reference>
<organism evidence="3 4">
    <name type="scientific">Tilletia indica</name>
    <dbReference type="NCBI Taxonomy" id="43049"/>
    <lineage>
        <taxon>Eukaryota</taxon>
        <taxon>Fungi</taxon>
        <taxon>Dikarya</taxon>
        <taxon>Basidiomycota</taxon>
        <taxon>Ustilaginomycotina</taxon>
        <taxon>Exobasidiomycetes</taxon>
        <taxon>Tilletiales</taxon>
        <taxon>Tilletiaceae</taxon>
        <taxon>Tilletia</taxon>
    </lineage>
</organism>
<name>A0A8T8SGB4_9BASI</name>
<keyword evidence="4" id="KW-1185">Reference proteome</keyword>
<dbReference type="Proteomes" id="UP000077521">
    <property type="component" value="Unassembled WGS sequence"/>
</dbReference>